<dbReference type="EMBL" id="CP009976">
    <property type="protein sequence ID" value="AIZ42816.1"/>
    <property type="molecule type" value="Genomic_DNA"/>
</dbReference>
<dbReference type="Proteomes" id="UP000030786">
    <property type="component" value="Chromosome"/>
</dbReference>
<accession>A0AAU8RIF2</accession>
<keyword evidence="3" id="KW-0677">Repeat</keyword>
<dbReference type="PROSITE" id="PS50093">
    <property type="entry name" value="PKD"/>
    <property type="match status" value="4"/>
</dbReference>
<evidence type="ECO:0000313" key="8">
    <source>
        <dbReference type="EMBL" id="AIZ42816.1"/>
    </source>
</evidence>
<dbReference type="SUPFAM" id="SSF49299">
    <property type="entry name" value="PKD domain"/>
    <property type="match status" value="4"/>
</dbReference>
<feature type="domain" description="PKD" evidence="6">
    <location>
        <begin position="425"/>
        <end position="513"/>
    </location>
</feature>
<dbReference type="GO" id="GO:0007156">
    <property type="term" value="P:homophilic cell adhesion via plasma membrane adhesion molecules"/>
    <property type="evidence" value="ECO:0007669"/>
    <property type="project" value="InterPro"/>
</dbReference>
<evidence type="ECO:0000256" key="1">
    <source>
        <dbReference type="ARBA" id="ARBA00004141"/>
    </source>
</evidence>
<dbReference type="PROSITE" id="PS50268">
    <property type="entry name" value="CADHERIN_2"/>
    <property type="match status" value="2"/>
</dbReference>
<dbReference type="SMART" id="SM00089">
    <property type="entry name" value="PKD"/>
    <property type="match status" value="4"/>
</dbReference>
<dbReference type="RefSeq" id="WP_039325896.1">
    <property type="nucleotide sequence ID" value="NZ_CP009976.1"/>
</dbReference>
<dbReference type="KEGG" id="cbat:M666_15275"/>
<dbReference type="InterPro" id="IPR013783">
    <property type="entry name" value="Ig-like_fold"/>
</dbReference>
<feature type="domain" description="PKD" evidence="6">
    <location>
        <begin position="518"/>
        <end position="606"/>
    </location>
</feature>
<organism evidence="8 9">
    <name type="scientific">Cellulophaga baltica 18</name>
    <dbReference type="NCBI Taxonomy" id="1348584"/>
    <lineage>
        <taxon>Bacteria</taxon>
        <taxon>Pseudomonadati</taxon>
        <taxon>Bacteroidota</taxon>
        <taxon>Flavobacteriia</taxon>
        <taxon>Flavobacteriales</taxon>
        <taxon>Flavobacteriaceae</taxon>
        <taxon>Cellulophaga</taxon>
    </lineage>
</organism>
<dbReference type="Gene3D" id="2.60.40.2340">
    <property type="match status" value="1"/>
</dbReference>
<feature type="domain" description="Cadherin" evidence="7">
    <location>
        <begin position="305"/>
        <end position="440"/>
    </location>
</feature>
<dbReference type="Pfam" id="PF18911">
    <property type="entry name" value="PKD_4"/>
    <property type="match status" value="4"/>
</dbReference>
<keyword evidence="2" id="KW-0812">Transmembrane</keyword>
<reference evidence="8 9" key="1">
    <citation type="journal article" date="2014" name="Environ. Microbiol.">
        <title>Contrasting genomic patterns and infection strategies of two co-existing Bacteroidetes podovirus genera.</title>
        <authorList>
            <person name="Holmfeldt K."/>
            <person name="Howard-Varona C."/>
            <person name="Solonenko N."/>
            <person name="Sullivan M.B."/>
        </authorList>
    </citation>
    <scope>NUCLEOTIDE SEQUENCE [LARGE SCALE GENOMIC DNA]</scope>
    <source>
        <strain evidence="8 9">18</strain>
    </source>
</reference>
<feature type="domain" description="Cadherin" evidence="7">
    <location>
        <begin position="483"/>
        <end position="617"/>
    </location>
</feature>
<gene>
    <name evidence="8" type="ORF">M666_15275</name>
</gene>
<dbReference type="PANTHER" id="PTHR46730">
    <property type="entry name" value="POLYCYSTIN-1"/>
    <property type="match status" value="1"/>
</dbReference>
<evidence type="ECO:0000259" key="6">
    <source>
        <dbReference type="PROSITE" id="PS50093"/>
    </source>
</evidence>
<protein>
    <recommendedName>
        <fullName evidence="10">PKD domain-containing protein</fullName>
    </recommendedName>
</protein>
<dbReference type="Pfam" id="PF17963">
    <property type="entry name" value="Big_9"/>
    <property type="match status" value="1"/>
</dbReference>
<dbReference type="PANTHER" id="PTHR46730:SF4">
    <property type="entry name" value="POLYCYSTIC KIDNEY DISEASE PROTEIN 1-LIKE 1"/>
    <property type="match status" value="1"/>
</dbReference>
<dbReference type="InterPro" id="IPR000601">
    <property type="entry name" value="PKD_dom"/>
</dbReference>
<keyword evidence="5" id="KW-0472">Membrane</keyword>
<comment type="subcellular location">
    <subcellularLocation>
        <location evidence="1">Membrane</location>
        <topology evidence="1">Multi-pass membrane protein</topology>
    </subcellularLocation>
</comment>
<dbReference type="AlphaFoldDB" id="A0AAU8RIF2"/>
<dbReference type="GO" id="GO:0006816">
    <property type="term" value="P:calcium ion transport"/>
    <property type="evidence" value="ECO:0007669"/>
    <property type="project" value="TreeGrafter"/>
</dbReference>
<dbReference type="GeneID" id="78062095"/>
<dbReference type="PROSITE" id="PS51257">
    <property type="entry name" value="PROKAR_LIPOPROTEIN"/>
    <property type="match status" value="1"/>
</dbReference>
<dbReference type="InterPro" id="IPR035986">
    <property type="entry name" value="PKD_dom_sf"/>
</dbReference>
<dbReference type="Gene3D" id="2.60.40.10">
    <property type="entry name" value="Immunoglobulins"/>
    <property type="match status" value="4"/>
</dbReference>
<proteinExistence type="predicted"/>
<evidence type="ECO:0008006" key="10">
    <source>
        <dbReference type="Google" id="ProtNLM"/>
    </source>
</evidence>
<dbReference type="GO" id="GO:0005509">
    <property type="term" value="F:calcium ion binding"/>
    <property type="evidence" value="ECO:0007669"/>
    <property type="project" value="InterPro"/>
</dbReference>
<dbReference type="CDD" id="cd00146">
    <property type="entry name" value="PKD"/>
    <property type="match status" value="4"/>
</dbReference>
<evidence type="ECO:0000256" key="2">
    <source>
        <dbReference type="ARBA" id="ARBA00022692"/>
    </source>
</evidence>
<evidence type="ECO:0000256" key="5">
    <source>
        <dbReference type="ARBA" id="ARBA00023136"/>
    </source>
</evidence>
<feature type="domain" description="PKD" evidence="6">
    <location>
        <begin position="713"/>
        <end position="798"/>
    </location>
</feature>
<evidence type="ECO:0000256" key="4">
    <source>
        <dbReference type="ARBA" id="ARBA00022989"/>
    </source>
</evidence>
<keyword evidence="4" id="KW-1133">Transmembrane helix</keyword>
<dbReference type="Gene3D" id="2.60.40.2410">
    <property type="entry name" value="Uncharacterised protein PF12988, DUF3872"/>
    <property type="match status" value="3"/>
</dbReference>
<sequence length="904" mass="94840">MKLNYRYIFTLFVSLAVIIACTKEVGLYTEVEFEISETHVADGFINSPLATSITVTPEELVEGYSYTYSYKINTGEGYFQDEAGNTIAEGDKIGLSPLSVSLNYIATKIGDHSITFTAEDTFGFQEQVTLSYVISDVPVSWTATGPTGQVLLGSSQDISITLGSETTTTGVTYERNYSFTQGTGTITSSPSGANETLNEFVSITPGTYTLTYVSTELGQTTLAFLLKDSNGQELLQTVSFEVVDELSTEKEITSFIVNGVAGTITGTTIDVVLPEGTDLTTLSPVIIHTGASVSPESETSQDFTNAVIYTVTAQDQTIQTYTVNVTVPSANQAPTAVASSDVTSGAPSLAVQFTGDTSSDPDTGDTLTYAWDFGDGSTATTANPSHSFTTAGTYTVTLTITDDGTPVLTSTDTITIIVTDANQAPTAVATSDVTSGAPSLAVQFTGDTSSDPDTGDTLTYAWDFGDGTTATTANPSHTFTTAGTYDVTLTVTDDGTPALSSSEAAITITVTAPANQAPTAVASSDVTSGEASLAVQFTGDTSTDPDDGDVLTYAWDFGDGTTATTANPSHTFTTAGTYDVTLTVTDDGTPALSSSEVTITITVTDANQAPTAVADIFTVIENSSDNILDVLNNDSDADGTILTIIAIETAINGSATIAPGGQSILYNATSGNDRFDYTIEDEDGATTMATIDINVVPNQNPTVEIDDLILIPNGSFPKTISFAVANSNDTDGTIKNYKWNFGDTGSAGNEVNTENPDVITHTFNSAGTYDIILTVTDDLDATGSDTVQIILEEPLAPDFSFSANPYDPVPEGGYPNGEVNLYFNISPNSSMPEGNYTMIMETGKGTLELGGINYRERIEIPMTAGSIIGGYTDLLLSNVVTITFTVTEIFTGIEKTQTITLTYQ</sequence>
<dbReference type="GO" id="GO:0005886">
    <property type="term" value="C:plasma membrane"/>
    <property type="evidence" value="ECO:0007669"/>
    <property type="project" value="TreeGrafter"/>
</dbReference>
<dbReference type="InterPro" id="IPR038707">
    <property type="entry name" value="TraQ_sf"/>
</dbReference>
<dbReference type="InterPro" id="IPR002126">
    <property type="entry name" value="Cadherin-like_dom"/>
</dbReference>
<evidence type="ECO:0000313" key="9">
    <source>
        <dbReference type="Proteomes" id="UP000030786"/>
    </source>
</evidence>
<dbReference type="InterPro" id="IPR022409">
    <property type="entry name" value="PKD/Chitinase_dom"/>
</dbReference>
<dbReference type="GO" id="GO:0005261">
    <property type="term" value="F:monoatomic cation channel activity"/>
    <property type="evidence" value="ECO:0007669"/>
    <property type="project" value="TreeGrafter"/>
</dbReference>
<name>A0AAU8RIF2_9FLAO</name>
<evidence type="ECO:0000256" key="3">
    <source>
        <dbReference type="ARBA" id="ARBA00022737"/>
    </source>
</evidence>
<evidence type="ECO:0000259" key="7">
    <source>
        <dbReference type="PROSITE" id="PS50268"/>
    </source>
</evidence>
<feature type="domain" description="PKD" evidence="6">
    <location>
        <begin position="334"/>
        <end position="423"/>
    </location>
</feature>